<feature type="region of interest" description="Disordered" evidence="1">
    <location>
        <begin position="110"/>
        <end position="133"/>
    </location>
</feature>
<feature type="compositionally biased region" description="Basic residues" evidence="1">
    <location>
        <begin position="385"/>
        <end position="399"/>
    </location>
</feature>
<dbReference type="EMBL" id="JH994098">
    <property type="protein sequence ID" value="ELQ73905.1"/>
    <property type="molecule type" value="Genomic_DNA"/>
</dbReference>
<reference evidence="3 4" key="1">
    <citation type="journal article" date="2012" name="PLoS Pathog.">
        <title>The genome of the obligate intracellular parasite Trachipleistophora hominis: new insights into microsporidian genome dynamics and reductive evolution.</title>
        <authorList>
            <person name="Heinz E."/>
            <person name="Williams T.A."/>
            <person name="Nakjang S."/>
            <person name="Noel C.J."/>
            <person name="Swan D.C."/>
            <person name="Goldberg A.V."/>
            <person name="Harris S.R."/>
            <person name="Weinmaier T."/>
            <person name="Markert S."/>
            <person name="Becher D."/>
            <person name="Bernhardt J."/>
            <person name="Dagan T."/>
            <person name="Hacker C."/>
            <person name="Lucocq J.M."/>
            <person name="Schweder T."/>
            <person name="Rattei T."/>
            <person name="Hall N."/>
            <person name="Hirt R.P."/>
            <person name="Embley T.M."/>
        </authorList>
    </citation>
    <scope>NUCLEOTIDE SEQUENCE [LARGE SCALE GENOMIC DNA]</scope>
</reference>
<keyword evidence="2" id="KW-0472">Membrane</keyword>
<feature type="region of interest" description="Disordered" evidence="1">
    <location>
        <begin position="306"/>
        <end position="502"/>
    </location>
</feature>
<dbReference type="HOGENOM" id="CLU_543138_0_0_1"/>
<feature type="region of interest" description="Disordered" evidence="1">
    <location>
        <begin position="46"/>
        <end position="88"/>
    </location>
</feature>
<feature type="compositionally biased region" description="Low complexity" evidence="1">
    <location>
        <begin position="424"/>
        <end position="433"/>
    </location>
</feature>
<accession>L7JRJ1</accession>
<gene>
    <name evidence="3" type="ORF">THOM_3183</name>
</gene>
<feature type="region of interest" description="Disordered" evidence="1">
    <location>
        <begin position="214"/>
        <end position="294"/>
    </location>
</feature>
<feature type="transmembrane region" description="Helical" evidence="2">
    <location>
        <begin position="6"/>
        <end position="26"/>
    </location>
</feature>
<evidence type="ECO:0000256" key="1">
    <source>
        <dbReference type="SAM" id="MobiDB-lite"/>
    </source>
</evidence>
<evidence type="ECO:0000313" key="3">
    <source>
        <dbReference type="EMBL" id="ELQ73905.1"/>
    </source>
</evidence>
<name>L7JRJ1_TRAHO</name>
<proteinExistence type="predicted"/>
<feature type="compositionally biased region" description="Basic and acidic residues" evidence="1">
    <location>
        <begin position="61"/>
        <end position="80"/>
    </location>
</feature>
<dbReference type="OrthoDB" id="10614527at2759"/>
<keyword evidence="2" id="KW-0812">Transmembrane</keyword>
<dbReference type="AlphaFoldDB" id="L7JRJ1"/>
<protein>
    <submittedName>
        <fullName evidence="3">Uncharacterized protein</fullName>
    </submittedName>
</protein>
<dbReference type="InParanoid" id="L7JRJ1"/>
<keyword evidence="4" id="KW-1185">Reference proteome</keyword>
<feature type="compositionally biased region" description="Basic and acidic residues" evidence="1">
    <location>
        <begin position="400"/>
        <end position="417"/>
    </location>
</feature>
<feature type="compositionally biased region" description="Basic and acidic residues" evidence="1">
    <location>
        <begin position="272"/>
        <end position="283"/>
    </location>
</feature>
<evidence type="ECO:0000256" key="2">
    <source>
        <dbReference type="SAM" id="Phobius"/>
    </source>
</evidence>
<keyword evidence="2" id="KW-1133">Transmembrane helix</keyword>
<sequence length="502" mass="54920">MIIGLFFKILGVILFIGIIFVIFLWVKVKQFPLVIKSKDKNLPFAIGEEDKGGEGEGEGGDAEKGEGGDKGGEGKTELKGRHVKNTTDSLNMLNNHSAQTYGSMAYPMSSGKDSNANTLLSSEKGTRHDQSSKDITSNYLANQPRNAGDRFMSGNNLLGDPAEYNNMNNYLYNPMGAYDNLYNTSSPGNNYLMSFGQGINESGLANGYDKPDLSFKPNNVNLADKSDAKKGKKEEKSADSKKEKEELISPLNANLTAKEDESDAKKGKKKEKSADSKKEKEELISPLNANLTAKKNAMVNLAEANEVDMKKDTKEMLQEPGNANLTEEKDKKKKKKSSKDNENDLVGVTNVQDVNLKEKGQKALPDVQKSNLSAKEDDESEKNEKKNKKKDSKLKPKASKLKEKLSGNNLNEEKESKIASSNVAADKSSLASSSKKDTEDDKETKHHKDSHHNGESHHDEKLSDPGNLLDTSNLFGNEDNFGSMGDNGSALLGHKSFSNILA</sequence>
<feature type="compositionally biased region" description="Basic and acidic residues" evidence="1">
    <location>
        <begin position="434"/>
        <end position="463"/>
    </location>
</feature>
<dbReference type="Proteomes" id="UP000011185">
    <property type="component" value="Unassembled WGS sequence"/>
</dbReference>
<organism evidence="3 4">
    <name type="scientific">Trachipleistophora hominis</name>
    <name type="common">Microsporidian parasite</name>
    <dbReference type="NCBI Taxonomy" id="72359"/>
    <lineage>
        <taxon>Eukaryota</taxon>
        <taxon>Fungi</taxon>
        <taxon>Fungi incertae sedis</taxon>
        <taxon>Microsporidia</taxon>
        <taxon>Pleistophoridae</taxon>
        <taxon>Trachipleistophora</taxon>
    </lineage>
</organism>
<feature type="compositionally biased region" description="Basic and acidic residues" evidence="1">
    <location>
        <begin position="307"/>
        <end position="317"/>
    </location>
</feature>
<evidence type="ECO:0000313" key="4">
    <source>
        <dbReference type="Proteomes" id="UP000011185"/>
    </source>
</evidence>
<dbReference type="VEuPathDB" id="MicrosporidiaDB:THOM_3183"/>
<feature type="compositionally biased region" description="Polar residues" evidence="1">
    <location>
        <begin position="111"/>
        <end position="123"/>
    </location>
</feature>
<feature type="compositionally biased region" description="Basic and acidic residues" evidence="1">
    <location>
        <begin position="224"/>
        <end position="247"/>
    </location>
</feature>